<keyword evidence="4" id="KW-0862">Zinc</keyword>
<dbReference type="Gene3D" id="3.60.15.10">
    <property type="entry name" value="Ribonuclease Z/Hydroxyacylglutathione hydrolase-like"/>
    <property type="match status" value="1"/>
</dbReference>
<dbReference type="InterPro" id="IPR051013">
    <property type="entry name" value="MBL_superfamily_lactonases"/>
</dbReference>
<dbReference type="SUPFAM" id="SSF56281">
    <property type="entry name" value="Metallo-hydrolase/oxidoreductase"/>
    <property type="match status" value="1"/>
</dbReference>
<gene>
    <name evidence="6" type="ORF">QO033_06000</name>
</gene>
<evidence type="ECO:0000259" key="5">
    <source>
        <dbReference type="SMART" id="SM00849"/>
    </source>
</evidence>
<evidence type="ECO:0000256" key="3">
    <source>
        <dbReference type="ARBA" id="ARBA00022801"/>
    </source>
</evidence>
<dbReference type="CDD" id="cd07720">
    <property type="entry name" value="OPHC2-like_MBL-fold"/>
    <property type="match status" value="1"/>
</dbReference>
<dbReference type="Pfam" id="PF00753">
    <property type="entry name" value="Lactamase_B"/>
    <property type="match status" value="1"/>
</dbReference>
<evidence type="ECO:0000313" key="6">
    <source>
        <dbReference type="EMBL" id="MDK3017220.1"/>
    </source>
</evidence>
<dbReference type="InterPro" id="IPR006311">
    <property type="entry name" value="TAT_signal"/>
</dbReference>
<keyword evidence="7" id="KW-1185">Reference proteome</keyword>
<proteinExistence type="inferred from homology"/>
<dbReference type="Proteomes" id="UP001243757">
    <property type="component" value="Unassembled WGS sequence"/>
</dbReference>
<comment type="similarity">
    <text evidence="1">Belongs to the metallo-beta-lactamase superfamily.</text>
</comment>
<dbReference type="EMBL" id="JASNJD010000003">
    <property type="protein sequence ID" value="MDK3017220.1"/>
    <property type="molecule type" value="Genomic_DNA"/>
</dbReference>
<keyword evidence="2" id="KW-0479">Metal-binding</keyword>
<reference evidence="6 7" key="1">
    <citation type="submission" date="2023-05" db="EMBL/GenBank/DDBJ databases">
        <title>Pseudodonghicola sp. nov.</title>
        <authorList>
            <person name="Huang J."/>
        </authorList>
    </citation>
    <scope>NUCLEOTIDE SEQUENCE [LARGE SCALE GENOMIC DNA]</scope>
    <source>
        <strain evidence="6 7">IC7</strain>
    </source>
</reference>
<feature type="domain" description="Metallo-beta-lactamase" evidence="5">
    <location>
        <begin position="81"/>
        <end position="285"/>
    </location>
</feature>
<comment type="caution">
    <text evidence="6">The sequence shown here is derived from an EMBL/GenBank/DDBJ whole genome shotgun (WGS) entry which is preliminary data.</text>
</comment>
<keyword evidence="3" id="KW-0378">Hydrolase</keyword>
<dbReference type="PANTHER" id="PTHR42978:SF6">
    <property type="entry name" value="QUORUM-QUENCHING LACTONASE YTNP-RELATED"/>
    <property type="match status" value="1"/>
</dbReference>
<dbReference type="PANTHER" id="PTHR42978">
    <property type="entry name" value="QUORUM-QUENCHING LACTONASE YTNP-RELATED-RELATED"/>
    <property type="match status" value="1"/>
</dbReference>
<dbReference type="PROSITE" id="PS51318">
    <property type="entry name" value="TAT"/>
    <property type="match status" value="1"/>
</dbReference>
<evidence type="ECO:0000313" key="7">
    <source>
        <dbReference type="Proteomes" id="UP001243757"/>
    </source>
</evidence>
<name>A0ABT7EXZ4_9RHOB</name>
<accession>A0ABT7EXZ4</accession>
<dbReference type="RefSeq" id="WP_284480035.1">
    <property type="nucleotide sequence ID" value="NZ_JASNJD010000003.1"/>
</dbReference>
<evidence type="ECO:0000256" key="1">
    <source>
        <dbReference type="ARBA" id="ARBA00007749"/>
    </source>
</evidence>
<dbReference type="InterPro" id="IPR001279">
    <property type="entry name" value="Metallo-B-lactamas"/>
</dbReference>
<evidence type="ECO:0000256" key="2">
    <source>
        <dbReference type="ARBA" id="ARBA00022723"/>
    </source>
</evidence>
<sequence>MQITRRRLLQTGGAGLALAGTGAGRLWAATELSFGGVTVQTLSDGHLVLPADFIFGPMPEAELAPLLSDFGLSADAPLNAPCNVTLLRDGDRVVLFDAGAGNAFQPSAGELLGALDAAGLAPEDITHVVFTHGHPDHLWGVLDDFDDPLFANATHLMGRAEWAYWYDPATVDSIGSARTSFAVGARRRLEVLEDAITFFDDGAEILPGVAARASFGHTPGHMSFEIRRGTEAVMVVGDAIGNGHLAFARPGWPSGSDQDQTLAAATRLALLDQLAYEQMRLIGFHLPAGGLGRAEKTSDGYRFVPEAG</sequence>
<organism evidence="6 7">
    <name type="scientific">Pseudodonghicola flavimaris</name>
    <dbReference type="NCBI Taxonomy" id="3050036"/>
    <lineage>
        <taxon>Bacteria</taxon>
        <taxon>Pseudomonadati</taxon>
        <taxon>Pseudomonadota</taxon>
        <taxon>Alphaproteobacteria</taxon>
        <taxon>Rhodobacterales</taxon>
        <taxon>Paracoccaceae</taxon>
        <taxon>Pseudodonghicola</taxon>
    </lineage>
</organism>
<dbReference type="InterPro" id="IPR036866">
    <property type="entry name" value="RibonucZ/Hydroxyglut_hydro"/>
</dbReference>
<protein>
    <submittedName>
        <fullName evidence="6">MBL fold metallo-hydrolase</fullName>
    </submittedName>
</protein>
<dbReference type="SMART" id="SM00849">
    <property type="entry name" value="Lactamase_B"/>
    <property type="match status" value="1"/>
</dbReference>
<evidence type="ECO:0000256" key="4">
    <source>
        <dbReference type="ARBA" id="ARBA00022833"/>
    </source>
</evidence>